<keyword evidence="7 11" id="KW-0963">Cytoplasm</keyword>
<dbReference type="NCBIfam" id="NF002634">
    <property type="entry name" value="PRK02304.1-3"/>
    <property type="match status" value="1"/>
</dbReference>
<dbReference type="AlphaFoldDB" id="S2W396"/>
<comment type="pathway">
    <text evidence="4 11">Purine metabolism; AMP biosynthesis via salvage pathway; AMP from adenine: step 1/1.</text>
</comment>
<evidence type="ECO:0000256" key="1">
    <source>
        <dbReference type="ARBA" id="ARBA00000868"/>
    </source>
</evidence>
<keyword evidence="10 11" id="KW-0660">Purine salvage</keyword>
<dbReference type="OrthoDB" id="9803963at2"/>
<dbReference type="PANTHER" id="PTHR32315">
    <property type="entry name" value="ADENINE PHOSPHORIBOSYLTRANSFERASE"/>
    <property type="match status" value="1"/>
</dbReference>
<feature type="domain" description="Phosphoribosyltransferase" evidence="12">
    <location>
        <begin position="49"/>
        <end position="152"/>
    </location>
</feature>
<comment type="similarity">
    <text evidence="5 11">Belongs to the purine/pyrimidine phosphoribosyltransferase family.</text>
</comment>
<reference evidence="13 14" key="1">
    <citation type="submission" date="2013-04" db="EMBL/GenBank/DDBJ databases">
        <title>The Genome Sequence of Propionimicrobium lymphophilum ACS-093-V-SCH5.</title>
        <authorList>
            <consortium name="The Broad Institute Genomics Platform"/>
            <person name="Earl A."/>
            <person name="Ward D."/>
            <person name="Feldgarden M."/>
            <person name="Gevers D."/>
            <person name="Saerens B."/>
            <person name="Vaneechoutte M."/>
            <person name="Walker B."/>
            <person name="Young S."/>
            <person name="Zeng Q."/>
            <person name="Gargeya S."/>
            <person name="Fitzgerald M."/>
            <person name="Haas B."/>
            <person name="Abouelleil A."/>
            <person name="Allen A.W."/>
            <person name="Alvarado L."/>
            <person name="Arachchi H.M."/>
            <person name="Berlin A.M."/>
            <person name="Chapman S.B."/>
            <person name="Gainer-Dewar J."/>
            <person name="Goldberg J."/>
            <person name="Griggs A."/>
            <person name="Gujja S."/>
            <person name="Hansen M."/>
            <person name="Howarth C."/>
            <person name="Imamovic A."/>
            <person name="Ireland A."/>
            <person name="Larimer J."/>
            <person name="McCowan C."/>
            <person name="Murphy C."/>
            <person name="Pearson M."/>
            <person name="Poon T.W."/>
            <person name="Priest M."/>
            <person name="Roberts A."/>
            <person name="Saif S."/>
            <person name="Shea T."/>
            <person name="Sisk P."/>
            <person name="Sykes S."/>
            <person name="Wortman J."/>
            <person name="Nusbaum C."/>
            <person name="Birren B."/>
        </authorList>
    </citation>
    <scope>NUCLEOTIDE SEQUENCE [LARGE SCALE GENOMIC DNA]</scope>
    <source>
        <strain evidence="13 14">ACS-093-V-SCH5</strain>
    </source>
</reference>
<dbReference type="STRING" id="883161.HMPREF9306_01117"/>
<evidence type="ECO:0000259" key="12">
    <source>
        <dbReference type="Pfam" id="PF00156"/>
    </source>
</evidence>
<dbReference type="Pfam" id="PF00156">
    <property type="entry name" value="Pribosyltran"/>
    <property type="match status" value="1"/>
</dbReference>
<dbReference type="HOGENOM" id="CLU_063339_3_0_11"/>
<dbReference type="GO" id="GO:0016208">
    <property type="term" value="F:AMP binding"/>
    <property type="evidence" value="ECO:0007669"/>
    <property type="project" value="TreeGrafter"/>
</dbReference>
<evidence type="ECO:0000313" key="14">
    <source>
        <dbReference type="Proteomes" id="UP000014417"/>
    </source>
</evidence>
<name>S2W396_9ACTN</name>
<keyword evidence="9 11" id="KW-0808">Transferase</keyword>
<dbReference type="HAMAP" id="MF_00004">
    <property type="entry name" value="Aden_phosphoribosyltr"/>
    <property type="match status" value="1"/>
</dbReference>
<dbReference type="SUPFAM" id="SSF53271">
    <property type="entry name" value="PRTase-like"/>
    <property type="match status" value="1"/>
</dbReference>
<protein>
    <recommendedName>
        <fullName evidence="6 11">Adenine phosphoribosyltransferase</fullName>
        <shortName evidence="11">APRT</shortName>
        <ecNumber evidence="6 11">2.4.2.7</ecNumber>
    </recommendedName>
</protein>
<dbReference type="UniPathway" id="UPA00588">
    <property type="reaction ID" value="UER00646"/>
</dbReference>
<comment type="catalytic activity">
    <reaction evidence="1 11">
        <text>AMP + diphosphate = 5-phospho-alpha-D-ribose 1-diphosphate + adenine</text>
        <dbReference type="Rhea" id="RHEA:16609"/>
        <dbReference type="ChEBI" id="CHEBI:16708"/>
        <dbReference type="ChEBI" id="CHEBI:33019"/>
        <dbReference type="ChEBI" id="CHEBI:58017"/>
        <dbReference type="ChEBI" id="CHEBI:456215"/>
        <dbReference type="EC" id="2.4.2.7"/>
    </reaction>
</comment>
<dbReference type="InterPro" id="IPR029057">
    <property type="entry name" value="PRTase-like"/>
</dbReference>
<dbReference type="GO" id="GO:0006168">
    <property type="term" value="P:adenine salvage"/>
    <property type="evidence" value="ECO:0007669"/>
    <property type="project" value="InterPro"/>
</dbReference>
<dbReference type="GO" id="GO:0044209">
    <property type="term" value="P:AMP salvage"/>
    <property type="evidence" value="ECO:0007669"/>
    <property type="project" value="UniProtKB-UniRule"/>
</dbReference>
<organism evidence="13 14">
    <name type="scientific">Propionimicrobium lymphophilum ACS-093-V-SCH5</name>
    <dbReference type="NCBI Taxonomy" id="883161"/>
    <lineage>
        <taxon>Bacteria</taxon>
        <taxon>Bacillati</taxon>
        <taxon>Actinomycetota</taxon>
        <taxon>Actinomycetes</taxon>
        <taxon>Propionibacteriales</taxon>
        <taxon>Propionibacteriaceae</taxon>
        <taxon>Propionimicrobium</taxon>
    </lineage>
</organism>
<evidence type="ECO:0000256" key="7">
    <source>
        <dbReference type="ARBA" id="ARBA00022490"/>
    </source>
</evidence>
<dbReference type="Proteomes" id="UP000014417">
    <property type="component" value="Unassembled WGS sequence"/>
</dbReference>
<dbReference type="InterPro" id="IPR005764">
    <property type="entry name" value="Ade_phspho_trans"/>
</dbReference>
<comment type="function">
    <text evidence="2 11">Catalyzes a salvage reaction resulting in the formation of AMP, that is energically less costly than de novo synthesis.</text>
</comment>
<comment type="subunit">
    <text evidence="11">Homodimer.</text>
</comment>
<accession>S2W396</accession>
<evidence type="ECO:0000256" key="11">
    <source>
        <dbReference type="HAMAP-Rule" id="MF_00004"/>
    </source>
</evidence>
<comment type="subcellular location">
    <subcellularLocation>
        <location evidence="3 11">Cytoplasm</location>
    </subcellularLocation>
</comment>
<evidence type="ECO:0000256" key="10">
    <source>
        <dbReference type="ARBA" id="ARBA00022726"/>
    </source>
</evidence>
<keyword evidence="8 11" id="KW-0328">Glycosyltransferase</keyword>
<dbReference type="GO" id="GO:0003999">
    <property type="term" value="F:adenine phosphoribosyltransferase activity"/>
    <property type="evidence" value="ECO:0007669"/>
    <property type="project" value="UniProtKB-UniRule"/>
</dbReference>
<gene>
    <name evidence="11" type="primary">apt</name>
    <name evidence="13" type="ORF">HMPREF9306_01117</name>
</gene>
<dbReference type="InterPro" id="IPR050054">
    <property type="entry name" value="UPRTase/APRTase"/>
</dbReference>
<evidence type="ECO:0000256" key="2">
    <source>
        <dbReference type="ARBA" id="ARBA00003968"/>
    </source>
</evidence>
<evidence type="ECO:0000256" key="3">
    <source>
        <dbReference type="ARBA" id="ARBA00004496"/>
    </source>
</evidence>
<keyword evidence="14" id="KW-1185">Reference proteome</keyword>
<dbReference type="GO" id="GO:0005737">
    <property type="term" value="C:cytoplasm"/>
    <property type="evidence" value="ECO:0007669"/>
    <property type="project" value="UniProtKB-SubCell"/>
</dbReference>
<comment type="caution">
    <text evidence="13">The sequence shown here is derived from an EMBL/GenBank/DDBJ whole genome shotgun (WGS) entry which is preliminary data.</text>
</comment>
<dbReference type="FunFam" id="3.40.50.2020:FF:000021">
    <property type="entry name" value="Adenine phosphoribosyltransferase"/>
    <property type="match status" value="1"/>
</dbReference>
<evidence type="ECO:0000256" key="9">
    <source>
        <dbReference type="ARBA" id="ARBA00022679"/>
    </source>
</evidence>
<dbReference type="InterPro" id="IPR000836">
    <property type="entry name" value="PRTase_dom"/>
</dbReference>
<dbReference type="PANTHER" id="PTHR32315:SF3">
    <property type="entry name" value="ADENINE PHOSPHORIBOSYLTRANSFERASE"/>
    <property type="match status" value="1"/>
</dbReference>
<evidence type="ECO:0000256" key="6">
    <source>
        <dbReference type="ARBA" id="ARBA00011893"/>
    </source>
</evidence>
<dbReference type="RefSeq" id="WP_016455950.1">
    <property type="nucleotide sequence ID" value="NZ_KE150269.1"/>
</dbReference>
<evidence type="ECO:0000256" key="8">
    <source>
        <dbReference type="ARBA" id="ARBA00022676"/>
    </source>
</evidence>
<dbReference type="EC" id="2.4.2.7" evidence="6 11"/>
<proteinExistence type="inferred from homology"/>
<dbReference type="EMBL" id="AGZR01000006">
    <property type="protein sequence ID" value="EPD32810.1"/>
    <property type="molecule type" value="Genomic_DNA"/>
</dbReference>
<dbReference type="CDD" id="cd06223">
    <property type="entry name" value="PRTases_typeI"/>
    <property type="match status" value="1"/>
</dbReference>
<dbReference type="GO" id="GO:0006166">
    <property type="term" value="P:purine ribonucleoside salvage"/>
    <property type="evidence" value="ECO:0007669"/>
    <property type="project" value="UniProtKB-UniRule"/>
</dbReference>
<evidence type="ECO:0000313" key="13">
    <source>
        <dbReference type="EMBL" id="EPD32810.1"/>
    </source>
</evidence>
<dbReference type="PATRIC" id="fig|883161.3.peg.1110"/>
<dbReference type="GO" id="GO:0002055">
    <property type="term" value="F:adenine binding"/>
    <property type="evidence" value="ECO:0007669"/>
    <property type="project" value="TreeGrafter"/>
</dbReference>
<evidence type="ECO:0000256" key="4">
    <source>
        <dbReference type="ARBA" id="ARBA00004659"/>
    </source>
</evidence>
<evidence type="ECO:0000256" key="5">
    <source>
        <dbReference type="ARBA" id="ARBA00008391"/>
    </source>
</evidence>
<dbReference type="NCBIfam" id="TIGR01090">
    <property type="entry name" value="apt"/>
    <property type="match status" value="1"/>
</dbReference>
<dbReference type="Gene3D" id="3.40.50.2020">
    <property type="match status" value="1"/>
</dbReference>
<sequence>MSSNPQSVASLIRDVKDFPKPGVLFKDITPVIGDPKGLKASIEAMLEKVPDGVDAVCGIETRGFLFGVPIALELGVGFVPIRKPGKLPSDIYQESFDLEYGSSVLNIHQDALEKGQRVLLIDDLLATGGTLSAAAKLIDRFDAQLAQIQVLVELCGLGGRENLAKVTSAPFSAVVTDKGSE</sequence>
<dbReference type="NCBIfam" id="NF002636">
    <property type="entry name" value="PRK02304.1-5"/>
    <property type="match status" value="1"/>
</dbReference>